<dbReference type="AlphaFoldDB" id="D7EKH4"/>
<dbReference type="InterPro" id="IPR012337">
    <property type="entry name" value="RNaseH-like_sf"/>
</dbReference>
<gene>
    <name evidence="1" type="primary">GLEAN_06954</name>
    <name evidence="1" type="ORF">TcasGA2_TC006954</name>
</gene>
<reference evidence="1 2" key="1">
    <citation type="journal article" date="2008" name="Nature">
        <title>The genome of the model beetle and pest Tribolium castaneum.</title>
        <authorList>
            <consortium name="Tribolium Genome Sequencing Consortium"/>
            <person name="Richards S."/>
            <person name="Gibbs R.A."/>
            <person name="Weinstock G.M."/>
            <person name="Brown S.J."/>
            <person name="Denell R."/>
            <person name="Beeman R.W."/>
            <person name="Gibbs R."/>
            <person name="Beeman R.W."/>
            <person name="Brown S.J."/>
            <person name="Bucher G."/>
            <person name="Friedrich M."/>
            <person name="Grimmelikhuijzen C.J."/>
            <person name="Klingler M."/>
            <person name="Lorenzen M."/>
            <person name="Richards S."/>
            <person name="Roth S."/>
            <person name="Schroder R."/>
            <person name="Tautz D."/>
            <person name="Zdobnov E.M."/>
            <person name="Muzny D."/>
            <person name="Gibbs R.A."/>
            <person name="Weinstock G.M."/>
            <person name="Attaway T."/>
            <person name="Bell S."/>
            <person name="Buhay C.J."/>
            <person name="Chandrabose M.N."/>
            <person name="Chavez D."/>
            <person name="Clerk-Blankenburg K.P."/>
            <person name="Cree A."/>
            <person name="Dao M."/>
            <person name="Davis C."/>
            <person name="Chacko J."/>
            <person name="Dinh H."/>
            <person name="Dugan-Rocha S."/>
            <person name="Fowler G."/>
            <person name="Garner T.T."/>
            <person name="Garnes J."/>
            <person name="Gnirke A."/>
            <person name="Hawes A."/>
            <person name="Hernandez J."/>
            <person name="Hines S."/>
            <person name="Holder M."/>
            <person name="Hume J."/>
            <person name="Jhangiani S.N."/>
            <person name="Joshi V."/>
            <person name="Khan Z.M."/>
            <person name="Jackson L."/>
            <person name="Kovar C."/>
            <person name="Kowis A."/>
            <person name="Lee S."/>
            <person name="Lewis L.R."/>
            <person name="Margolis J."/>
            <person name="Morgan M."/>
            <person name="Nazareth L.V."/>
            <person name="Nguyen N."/>
            <person name="Okwuonu G."/>
            <person name="Parker D."/>
            <person name="Richards S."/>
            <person name="Ruiz S.J."/>
            <person name="Santibanez J."/>
            <person name="Savard J."/>
            <person name="Scherer S.E."/>
            <person name="Schneider B."/>
            <person name="Sodergren E."/>
            <person name="Tautz D."/>
            <person name="Vattahil S."/>
            <person name="Villasana D."/>
            <person name="White C.S."/>
            <person name="Wright R."/>
            <person name="Park Y."/>
            <person name="Beeman R.W."/>
            <person name="Lord J."/>
            <person name="Oppert B."/>
            <person name="Lorenzen M."/>
            <person name="Brown S."/>
            <person name="Wang L."/>
            <person name="Savard J."/>
            <person name="Tautz D."/>
            <person name="Richards S."/>
            <person name="Weinstock G."/>
            <person name="Gibbs R.A."/>
            <person name="Liu Y."/>
            <person name="Worley K."/>
            <person name="Weinstock G."/>
            <person name="Elsik C.G."/>
            <person name="Reese J.T."/>
            <person name="Elhaik E."/>
            <person name="Landan G."/>
            <person name="Graur D."/>
            <person name="Arensburger P."/>
            <person name="Atkinson P."/>
            <person name="Beeman R.W."/>
            <person name="Beidler J."/>
            <person name="Brown S.J."/>
            <person name="Demuth J.P."/>
            <person name="Drury D.W."/>
            <person name="Du Y.Z."/>
            <person name="Fujiwara H."/>
            <person name="Lorenzen M."/>
            <person name="Maselli V."/>
            <person name="Osanai M."/>
            <person name="Park Y."/>
            <person name="Robertson H.M."/>
            <person name="Tu Z."/>
            <person name="Wang J.J."/>
            <person name="Wang S."/>
            <person name="Richards S."/>
            <person name="Song H."/>
            <person name="Zhang L."/>
            <person name="Sodergren E."/>
            <person name="Werner D."/>
            <person name="Stanke M."/>
            <person name="Morgenstern B."/>
            <person name="Solovyev V."/>
            <person name="Kosarev P."/>
            <person name="Brown G."/>
            <person name="Chen H.C."/>
            <person name="Ermolaeva O."/>
            <person name="Hlavina W."/>
            <person name="Kapustin Y."/>
            <person name="Kiryutin B."/>
            <person name="Kitts P."/>
            <person name="Maglott D."/>
            <person name="Pruitt K."/>
            <person name="Sapojnikov V."/>
            <person name="Souvorov A."/>
            <person name="Mackey A.J."/>
            <person name="Waterhouse R.M."/>
            <person name="Wyder S."/>
            <person name="Zdobnov E.M."/>
            <person name="Zdobnov E.M."/>
            <person name="Wyder S."/>
            <person name="Kriventseva E.V."/>
            <person name="Kadowaki T."/>
            <person name="Bork P."/>
            <person name="Aranda M."/>
            <person name="Bao R."/>
            <person name="Beermann A."/>
            <person name="Berns N."/>
            <person name="Bolognesi R."/>
            <person name="Bonneton F."/>
            <person name="Bopp D."/>
            <person name="Brown S.J."/>
            <person name="Bucher G."/>
            <person name="Butts T."/>
            <person name="Chaumot A."/>
            <person name="Denell R.E."/>
            <person name="Ferrier D.E."/>
            <person name="Friedrich M."/>
            <person name="Gordon C.M."/>
            <person name="Jindra M."/>
            <person name="Klingler M."/>
            <person name="Lan Q."/>
            <person name="Lattorff H.M."/>
            <person name="Laudet V."/>
            <person name="von Levetsow C."/>
            <person name="Liu Z."/>
            <person name="Lutz R."/>
            <person name="Lynch J.A."/>
            <person name="da Fonseca R.N."/>
            <person name="Posnien N."/>
            <person name="Reuter R."/>
            <person name="Roth S."/>
            <person name="Savard J."/>
            <person name="Schinko J.B."/>
            <person name="Schmitt C."/>
            <person name="Schoppmeier M."/>
            <person name="Schroder R."/>
            <person name="Shippy T.D."/>
            <person name="Simonnet F."/>
            <person name="Marques-Souza H."/>
            <person name="Tautz D."/>
            <person name="Tomoyasu Y."/>
            <person name="Trauner J."/>
            <person name="Van der Zee M."/>
            <person name="Vervoort M."/>
            <person name="Wittkopp N."/>
            <person name="Wimmer E.A."/>
            <person name="Yang X."/>
            <person name="Jones A.K."/>
            <person name="Sattelle D.B."/>
            <person name="Ebert P.R."/>
            <person name="Nelson D."/>
            <person name="Scott J.G."/>
            <person name="Beeman R.W."/>
            <person name="Muthukrishnan S."/>
            <person name="Kramer K.J."/>
            <person name="Arakane Y."/>
            <person name="Beeman R.W."/>
            <person name="Zhu Q."/>
            <person name="Hogenkamp D."/>
            <person name="Dixit R."/>
            <person name="Oppert B."/>
            <person name="Jiang H."/>
            <person name="Zou Z."/>
            <person name="Marshall J."/>
            <person name="Elpidina E."/>
            <person name="Vinokurov K."/>
            <person name="Oppert C."/>
            <person name="Zou Z."/>
            <person name="Evans J."/>
            <person name="Lu Z."/>
            <person name="Zhao P."/>
            <person name="Sumathipala N."/>
            <person name="Altincicek B."/>
            <person name="Vilcinskas A."/>
            <person name="Williams M."/>
            <person name="Hultmark D."/>
            <person name="Hetru C."/>
            <person name="Jiang H."/>
            <person name="Grimmelikhuijzen C.J."/>
            <person name="Hauser F."/>
            <person name="Cazzamali G."/>
            <person name="Williamson M."/>
            <person name="Park Y."/>
            <person name="Li B."/>
            <person name="Tanaka Y."/>
            <person name="Predel R."/>
            <person name="Neupert S."/>
            <person name="Schachtner J."/>
            <person name="Verleyen P."/>
            <person name="Raible F."/>
            <person name="Bork P."/>
            <person name="Friedrich M."/>
            <person name="Walden K.K."/>
            <person name="Robertson H.M."/>
            <person name="Angeli S."/>
            <person name="Foret S."/>
            <person name="Bucher G."/>
            <person name="Schuetz S."/>
            <person name="Maleszka R."/>
            <person name="Wimmer E.A."/>
            <person name="Beeman R.W."/>
            <person name="Lorenzen M."/>
            <person name="Tomoyasu Y."/>
            <person name="Miller S.C."/>
            <person name="Grossmann D."/>
            <person name="Bucher G."/>
        </authorList>
    </citation>
    <scope>NUCLEOTIDE SEQUENCE [LARGE SCALE GENOMIC DNA]</scope>
    <source>
        <strain evidence="1 2">Georgia GA2</strain>
    </source>
</reference>
<sequence length="261" mass="29915">MDSLPSLCKDIFPDSKICKEIKMKRNKTTNIVVNTIAPFFKNEIISDVKTNNFTLIIDEITDVSIKKSLIVLVRYFKDGRVVDRILAVIKVEDASAEALFVSIKHILDTQSVPYKNLIALAADNASTMMRRKNGVQAKLRELVPNLYVQGCLCHSLHLCSSAATKELPSVVEQFVRNIYAYFAHSTKRILELGECQVFVNEKPHKMLYPSQTRWLSLKWSRIPSSTYASELVLSYLKGWQQDLYEEMFNKLRPNIMIYGRS</sequence>
<dbReference type="eggNOG" id="ENOG502RZBP">
    <property type="taxonomic scope" value="Eukaryota"/>
</dbReference>
<dbReference type="Proteomes" id="UP000007266">
    <property type="component" value="Linkage group 8"/>
</dbReference>
<keyword evidence="2" id="KW-1185">Reference proteome</keyword>
<evidence type="ECO:0000313" key="1">
    <source>
        <dbReference type="EMBL" id="EFA13157.1"/>
    </source>
</evidence>
<name>D7EKH4_TRICA</name>
<reference evidence="1 2" key="2">
    <citation type="journal article" date="2010" name="Nucleic Acids Res.">
        <title>BeetleBase in 2010: revisions to provide comprehensive genomic information for Tribolium castaneum.</title>
        <authorList>
            <person name="Kim H.S."/>
            <person name="Murphy T."/>
            <person name="Xia J."/>
            <person name="Caragea D."/>
            <person name="Park Y."/>
            <person name="Beeman R.W."/>
            <person name="Lorenzen M.D."/>
            <person name="Butcher S."/>
            <person name="Manak J.R."/>
            <person name="Brown S.J."/>
        </authorList>
    </citation>
    <scope>GENOME REANNOTATION</scope>
    <source>
        <strain evidence="1 2">Georgia GA2</strain>
    </source>
</reference>
<dbReference type="HOGENOM" id="CLU_013265_0_1_1"/>
<organism evidence="1 2">
    <name type="scientific">Tribolium castaneum</name>
    <name type="common">Red flour beetle</name>
    <dbReference type="NCBI Taxonomy" id="7070"/>
    <lineage>
        <taxon>Eukaryota</taxon>
        <taxon>Metazoa</taxon>
        <taxon>Ecdysozoa</taxon>
        <taxon>Arthropoda</taxon>
        <taxon>Hexapoda</taxon>
        <taxon>Insecta</taxon>
        <taxon>Pterygota</taxon>
        <taxon>Neoptera</taxon>
        <taxon>Endopterygota</taxon>
        <taxon>Coleoptera</taxon>
        <taxon>Polyphaga</taxon>
        <taxon>Cucujiformia</taxon>
        <taxon>Tenebrionidae</taxon>
        <taxon>Tenebrionidae incertae sedis</taxon>
        <taxon>Tribolium</taxon>
    </lineage>
</organism>
<dbReference type="OMA" id="CICHFAN"/>
<dbReference type="PANTHER" id="PTHR37162">
    <property type="entry name" value="HAT FAMILY DIMERISATION DOMAINCONTAINING PROTEIN-RELATED"/>
    <property type="match status" value="1"/>
</dbReference>
<dbReference type="InParanoid" id="D7EKH4"/>
<dbReference type="PANTHER" id="PTHR37162:SF1">
    <property type="entry name" value="BED-TYPE DOMAIN-CONTAINING PROTEIN"/>
    <property type="match status" value="1"/>
</dbReference>
<protein>
    <submittedName>
        <fullName evidence="1">Zinc finger protein 862-like Protein</fullName>
    </submittedName>
</protein>
<accession>D7EKH4</accession>
<dbReference type="PhylomeDB" id="D7EKH4"/>
<proteinExistence type="predicted"/>
<dbReference type="SUPFAM" id="SSF53098">
    <property type="entry name" value="Ribonuclease H-like"/>
    <property type="match status" value="1"/>
</dbReference>
<evidence type="ECO:0000313" key="2">
    <source>
        <dbReference type="Proteomes" id="UP000007266"/>
    </source>
</evidence>
<dbReference type="EMBL" id="KQ971357">
    <property type="protein sequence ID" value="EFA13157.1"/>
    <property type="molecule type" value="Genomic_DNA"/>
</dbReference>